<keyword evidence="6" id="KW-0560">Oxidoreductase</keyword>
<dbReference type="InterPro" id="IPR050924">
    <property type="entry name" value="Peroxiredoxin_BCP/PrxQ"/>
</dbReference>
<dbReference type="GO" id="GO:0005737">
    <property type="term" value="C:cytoplasm"/>
    <property type="evidence" value="ECO:0007669"/>
    <property type="project" value="TreeGrafter"/>
</dbReference>
<proteinExistence type="inferred from homology"/>
<evidence type="ECO:0000313" key="16">
    <source>
        <dbReference type="Proteomes" id="UP000614410"/>
    </source>
</evidence>
<name>A0A934KGS2_9BACT</name>
<comment type="caution">
    <text evidence="15">The sequence shown here is derived from an EMBL/GenBank/DDBJ whole genome shotgun (WGS) entry which is preliminary data.</text>
</comment>
<dbReference type="AlphaFoldDB" id="A0A934KGS2"/>
<keyword evidence="8" id="KW-0676">Redox-active center</keyword>
<comment type="function">
    <text evidence="1">Thiol-specific peroxidase that catalyzes the reduction of hydrogen peroxide and organic hydroperoxides to water and alcohols, respectively. Plays a role in cell protection against oxidative stress by detoxifying peroxides and as sensor of hydrogen peroxide-mediated signaling events.</text>
</comment>
<dbReference type="InterPro" id="IPR013766">
    <property type="entry name" value="Thioredoxin_domain"/>
</dbReference>
<evidence type="ECO:0000256" key="5">
    <source>
        <dbReference type="ARBA" id="ARBA00022862"/>
    </source>
</evidence>
<evidence type="ECO:0000256" key="7">
    <source>
        <dbReference type="ARBA" id="ARBA00023157"/>
    </source>
</evidence>
<evidence type="ECO:0000256" key="11">
    <source>
        <dbReference type="ARBA" id="ARBA00041373"/>
    </source>
</evidence>
<dbReference type="InterPro" id="IPR036249">
    <property type="entry name" value="Thioredoxin-like_sf"/>
</dbReference>
<evidence type="ECO:0000256" key="1">
    <source>
        <dbReference type="ARBA" id="ARBA00003330"/>
    </source>
</evidence>
<dbReference type="PANTHER" id="PTHR42801:SF4">
    <property type="entry name" value="AHPC_TSA FAMILY PROTEIN"/>
    <property type="match status" value="1"/>
</dbReference>
<reference evidence="15 16" key="1">
    <citation type="submission" date="2020-10" db="EMBL/GenBank/DDBJ databases">
        <title>Ca. Dormibacterota MAGs.</title>
        <authorList>
            <person name="Montgomery K."/>
        </authorList>
    </citation>
    <scope>NUCLEOTIDE SEQUENCE [LARGE SCALE GENOMIC DNA]</scope>
    <source>
        <strain evidence="15">Mitchell_Peninsula_5</strain>
    </source>
</reference>
<dbReference type="GO" id="GO:0045454">
    <property type="term" value="P:cell redox homeostasis"/>
    <property type="evidence" value="ECO:0007669"/>
    <property type="project" value="TreeGrafter"/>
</dbReference>
<dbReference type="GO" id="GO:0008379">
    <property type="term" value="F:thioredoxin peroxidase activity"/>
    <property type="evidence" value="ECO:0007669"/>
    <property type="project" value="TreeGrafter"/>
</dbReference>
<dbReference type="InterPro" id="IPR000866">
    <property type="entry name" value="AhpC/TSA"/>
</dbReference>
<comment type="catalytic activity">
    <reaction evidence="12">
        <text>a hydroperoxide + [thioredoxin]-dithiol = an alcohol + [thioredoxin]-disulfide + H2O</text>
        <dbReference type="Rhea" id="RHEA:62620"/>
        <dbReference type="Rhea" id="RHEA-COMP:10698"/>
        <dbReference type="Rhea" id="RHEA-COMP:10700"/>
        <dbReference type="ChEBI" id="CHEBI:15377"/>
        <dbReference type="ChEBI" id="CHEBI:29950"/>
        <dbReference type="ChEBI" id="CHEBI:30879"/>
        <dbReference type="ChEBI" id="CHEBI:35924"/>
        <dbReference type="ChEBI" id="CHEBI:50058"/>
        <dbReference type="EC" id="1.11.1.24"/>
    </reaction>
</comment>
<evidence type="ECO:0000256" key="8">
    <source>
        <dbReference type="ARBA" id="ARBA00023284"/>
    </source>
</evidence>
<evidence type="ECO:0000256" key="9">
    <source>
        <dbReference type="ARBA" id="ARBA00032824"/>
    </source>
</evidence>
<dbReference type="Proteomes" id="UP000614410">
    <property type="component" value="Unassembled WGS sequence"/>
</dbReference>
<protein>
    <recommendedName>
        <fullName evidence="3">thioredoxin-dependent peroxiredoxin</fullName>
        <ecNumber evidence="3">1.11.1.24</ecNumber>
    </recommendedName>
    <alternativeName>
        <fullName evidence="11">Bacterioferritin comigratory protein</fullName>
    </alternativeName>
    <alternativeName>
        <fullName evidence="9">Thioredoxin peroxidase</fullName>
    </alternativeName>
</protein>
<dbReference type="FunFam" id="3.40.30.10:FF:000007">
    <property type="entry name" value="Thioredoxin-dependent thiol peroxidase"/>
    <property type="match status" value="1"/>
</dbReference>
<accession>A0A934KGS2</accession>
<feature type="domain" description="Thioredoxin" evidence="14">
    <location>
        <begin position="4"/>
        <end position="153"/>
    </location>
</feature>
<dbReference type="EC" id="1.11.1.24" evidence="3"/>
<comment type="similarity">
    <text evidence="10">Belongs to the peroxiredoxin family. BCP/PrxQ subfamily.</text>
</comment>
<dbReference type="InterPro" id="IPR024706">
    <property type="entry name" value="Peroxiredoxin_AhpC-typ"/>
</dbReference>
<sequence length="159" mass="17076">MPLLEIGDQAPDITARRRDGSTLQLSSLRGRHVLVYFYPKDDTPGCTAEACGLNDNLSALTDSGADVIGVSTDSWESHQRFAEKYGLEFALASDRDHAIRKAYGVGKMMGVLPATQRVSFLVGPDGEVEHVWPQVNASKHPAEVLEEVRSRGPAGAAAG</sequence>
<dbReference type="GO" id="GO:0034599">
    <property type="term" value="P:cellular response to oxidative stress"/>
    <property type="evidence" value="ECO:0007669"/>
    <property type="project" value="TreeGrafter"/>
</dbReference>
<evidence type="ECO:0000256" key="13">
    <source>
        <dbReference type="PIRSR" id="PIRSR000239-1"/>
    </source>
</evidence>
<evidence type="ECO:0000256" key="3">
    <source>
        <dbReference type="ARBA" id="ARBA00013017"/>
    </source>
</evidence>
<evidence type="ECO:0000259" key="14">
    <source>
        <dbReference type="PROSITE" id="PS51352"/>
    </source>
</evidence>
<dbReference type="PIRSF" id="PIRSF000239">
    <property type="entry name" value="AHPC"/>
    <property type="match status" value="1"/>
</dbReference>
<organism evidence="15 16">
    <name type="scientific">Candidatus Amunia macphersoniae</name>
    <dbReference type="NCBI Taxonomy" id="3127014"/>
    <lineage>
        <taxon>Bacteria</taxon>
        <taxon>Bacillati</taxon>
        <taxon>Candidatus Dormiibacterota</taxon>
        <taxon>Candidatus Dormibacteria</taxon>
        <taxon>Candidatus Aeolococcales</taxon>
        <taxon>Candidatus Aeolococcaceae</taxon>
        <taxon>Candidatus Amunia</taxon>
    </lineage>
</organism>
<dbReference type="SUPFAM" id="SSF52833">
    <property type="entry name" value="Thioredoxin-like"/>
    <property type="match status" value="1"/>
</dbReference>
<dbReference type="EMBL" id="JAEKNN010000061">
    <property type="protein sequence ID" value="MBJ7610304.1"/>
    <property type="molecule type" value="Genomic_DNA"/>
</dbReference>
<dbReference type="Gene3D" id="3.40.30.10">
    <property type="entry name" value="Glutaredoxin"/>
    <property type="match status" value="1"/>
</dbReference>
<keyword evidence="7" id="KW-1015">Disulfide bond</keyword>
<feature type="active site" description="Cysteine sulfenic acid (-SOH) intermediate; for peroxidase activity" evidence="13">
    <location>
        <position position="46"/>
    </location>
</feature>
<comment type="subunit">
    <text evidence="2">Monomer.</text>
</comment>
<dbReference type="CDD" id="cd03017">
    <property type="entry name" value="PRX_BCP"/>
    <property type="match status" value="1"/>
</dbReference>
<dbReference type="Pfam" id="PF00578">
    <property type="entry name" value="AhpC-TSA"/>
    <property type="match status" value="1"/>
</dbReference>
<keyword evidence="4" id="KW-0575">Peroxidase</keyword>
<dbReference type="PANTHER" id="PTHR42801">
    <property type="entry name" value="THIOREDOXIN-DEPENDENT PEROXIDE REDUCTASE"/>
    <property type="match status" value="1"/>
</dbReference>
<gene>
    <name evidence="15" type="ORF">JF887_12865</name>
</gene>
<evidence type="ECO:0000256" key="10">
    <source>
        <dbReference type="ARBA" id="ARBA00038489"/>
    </source>
</evidence>
<evidence type="ECO:0000313" key="15">
    <source>
        <dbReference type="EMBL" id="MBJ7610304.1"/>
    </source>
</evidence>
<keyword evidence="5" id="KW-0049">Antioxidant</keyword>
<evidence type="ECO:0000256" key="6">
    <source>
        <dbReference type="ARBA" id="ARBA00023002"/>
    </source>
</evidence>
<dbReference type="PROSITE" id="PS51352">
    <property type="entry name" value="THIOREDOXIN_2"/>
    <property type="match status" value="1"/>
</dbReference>
<evidence type="ECO:0000256" key="12">
    <source>
        <dbReference type="ARBA" id="ARBA00049091"/>
    </source>
</evidence>
<evidence type="ECO:0000256" key="2">
    <source>
        <dbReference type="ARBA" id="ARBA00011245"/>
    </source>
</evidence>
<evidence type="ECO:0000256" key="4">
    <source>
        <dbReference type="ARBA" id="ARBA00022559"/>
    </source>
</evidence>